<sequence>MRILTITGPVGVGKSRLAAAALEKVAETFTAGTKIIELDVVCPEIGGLNYGKSADVPLEEVESALVDVLPSPVAGAPPTGEGRSLLILDGCEQILPQLREALPPLLAARPGTTVLVTGPTPIGAYGEAVLRLAPLPTPEAGNGEEWTDSRSLPSVRLFLRRVQAIRPIFEFTPENHEAVMLLCQRTDGLPLAIELAAARMKFCSAREVLDGLEEDLGTLSGEHGETLSRHTGVQEAIAWALRQITPQERALLEHLAVFHSKVDVPAAVAISGTGADETEKHLARLVNVSLLDAVEESDGQIVFRLLGLTRQFLLESMRAEGRLDGARRAHAAYFARWALFLCDPATRWNRPRRSQGVYRRQADLLAAMEFLLEEDPLTATDLATTLGLYGHQDMVRVAAVLRDALREGLLPERRAREARSALGRLSVLLGRYEEAEELLTAARREHGASGNVIAMAVDTRWAGVLALQRSSPREAEALLREADAHLSRSGAEDERSGVLRDLAEALIARGEHRAARKTAEASFYMAERVGHKVGAAVAEAVFSTAMLCGGRPEDEQEAEECLESSIRCLAGWNCLPALIPALERVAVLRAWTARGQREPLRQAVLIASAMAARRAETGYASLAPLAGEVERSLDQARSALGERAFMECWSTGQGLDVRTVVAEALTPLHTTDAPAADTGPAQPAGITGTPLTARELQVAELVAQGDTNHRIANRLGISKWTAINHLRNVMRKLEMSSRAEVAGWFEKTRREHGIAAGGRPGHGSRE</sequence>
<reference evidence="2 3" key="1">
    <citation type="submission" date="2021-05" db="EMBL/GenBank/DDBJ databases">
        <title>Direct Submission.</title>
        <authorList>
            <person name="Li K."/>
            <person name="Gao J."/>
        </authorList>
    </citation>
    <scope>NUCLEOTIDE SEQUENCE [LARGE SCALE GENOMIC DNA]</scope>
    <source>
        <strain evidence="2 3">Mg02</strain>
    </source>
</reference>
<dbReference type="PRINTS" id="PR00038">
    <property type="entry name" value="HTHLUXR"/>
</dbReference>
<dbReference type="Proteomes" id="UP000676079">
    <property type="component" value="Chromosome"/>
</dbReference>
<dbReference type="InterPro" id="IPR011990">
    <property type="entry name" value="TPR-like_helical_dom_sf"/>
</dbReference>
<dbReference type="InterPro" id="IPR036388">
    <property type="entry name" value="WH-like_DNA-bd_sf"/>
</dbReference>
<dbReference type="Gene3D" id="1.25.40.10">
    <property type="entry name" value="Tetratricopeptide repeat domain"/>
    <property type="match status" value="1"/>
</dbReference>
<dbReference type="SUPFAM" id="SSF52540">
    <property type="entry name" value="P-loop containing nucleoside triphosphate hydrolases"/>
    <property type="match status" value="1"/>
</dbReference>
<dbReference type="SUPFAM" id="SSF46894">
    <property type="entry name" value="C-terminal effector domain of the bipartite response regulators"/>
    <property type="match status" value="1"/>
</dbReference>
<organism evidence="2 3">
    <name type="scientific">Nocardiopsis changdeensis</name>
    <dbReference type="NCBI Taxonomy" id="2831969"/>
    <lineage>
        <taxon>Bacteria</taxon>
        <taxon>Bacillati</taxon>
        <taxon>Actinomycetota</taxon>
        <taxon>Actinomycetes</taxon>
        <taxon>Streptosporangiales</taxon>
        <taxon>Nocardiopsidaceae</taxon>
        <taxon>Nocardiopsis</taxon>
    </lineage>
</organism>
<dbReference type="SMART" id="SM00421">
    <property type="entry name" value="HTH_LUXR"/>
    <property type="match status" value="1"/>
</dbReference>
<dbReference type="SUPFAM" id="SSF48452">
    <property type="entry name" value="TPR-like"/>
    <property type="match status" value="1"/>
</dbReference>
<dbReference type="RefSeq" id="WP_220560676.1">
    <property type="nucleotide sequence ID" value="NZ_CP074133.1"/>
</dbReference>
<accession>A0ABX8BT29</accession>
<evidence type="ECO:0000313" key="3">
    <source>
        <dbReference type="Proteomes" id="UP000676079"/>
    </source>
</evidence>
<keyword evidence="3" id="KW-1185">Reference proteome</keyword>
<dbReference type="Pfam" id="PF25872">
    <property type="entry name" value="HTH_77"/>
    <property type="match status" value="1"/>
</dbReference>
<dbReference type="InterPro" id="IPR058852">
    <property type="entry name" value="HTH_77"/>
</dbReference>
<gene>
    <name evidence="2" type="ORF">KGD84_13430</name>
</gene>
<name>A0ABX8BT29_9ACTN</name>
<protein>
    <recommendedName>
        <fullName evidence="1">HTH luxR-type domain-containing protein</fullName>
    </recommendedName>
</protein>
<evidence type="ECO:0000313" key="2">
    <source>
        <dbReference type="EMBL" id="QUX25167.1"/>
    </source>
</evidence>
<dbReference type="InterPro" id="IPR016032">
    <property type="entry name" value="Sig_transdc_resp-reg_C-effctor"/>
</dbReference>
<dbReference type="CDD" id="cd06170">
    <property type="entry name" value="LuxR_C_like"/>
    <property type="match status" value="1"/>
</dbReference>
<dbReference type="InterPro" id="IPR027417">
    <property type="entry name" value="P-loop_NTPase"/>
</dbReference>
<dbReference type="Gene3D" id="1.10.10.10">
    <property type="entry name" value="Winged helix-like DNA-binding domain superfamily/Winged helix DNA-binding domain"/>
    <property type="match status" value="1"/>
</dbReference>
<evidence type="ECO:0000259" key="1">
    <source>
        <dbReference type="PROSITE" id="PS50043"/>
    </source>
</evidence>
<dbReference type="PROSITE" id="PS50043">
    <property type="entry name" value="HTH_LUXR_2"/>
    <property type="match status" value="1"/>
</dbReference>
<dbReference type="InterPro" id="IPR000792">
    <property type="entry name" value="Tscrpt_reg_LuxR_C"/>
</dbReference>
<dbReference type="PANTHER" id="PTHR47691">
    <property type="entry name" value="REGULATOR-RELATED"/>
    <property type="match status" value="1"/>
</dbReference>
<proteinExistence type="predicted"/>
<dbReference type="PANTHER" id="PTHR47691:SF3">
    <property type="entry name" value="HTH-TYPE TRANSCRIPTIONAL REGULATOR RV0890C-RELATED"/>
    <property type="match status" value="1"/>
</dbReference>
<feature type="domain" description="HTH luxR-type" evidence="1">
    <location>
        <begin position="684"/>
        <end position="749"/>
    </location>
</feature>
<dbReference type="Pfam" id="PF00196">
    <property type="entry name" value="GerE"/>
    <property type="match status" value="1"/>
</dbReference>
<dbReference type="EMBL" id="CP074133">
    <property type="protein sequence ID" value="QUX25167.1"/>
    <property type="molecule type" value="Genomic_DNA"/>
</dbReference>